<proteinExistence type="inferred from homology"/>
<name>A0AAC9AET5_9ALTE</name>
<dbReference type="EMBL" id="CP013929">
    <property type="protein sequence ID" value="AMJ80946.1"/>
    <property type="molecule type" value="Genomic_DNA"/>
</dbReference>
<dbReference type="SUPFAM" id="SSF53474">
    <property type="entry name" value="alpha/beta-Hydrolases"/>
    <property type="match status" value="1"/>
</dbReference>
<evidence type="ECO:0000259" key="2">
    <source>
        <dbReference type="Pfam" id="PF00975"/>
    </source>
</evidence>
<sequence>MRLFCFPFAGGSANTYFSWIDKFSNDVELILIQPPGRGTRFAEQAHCSMDGLVSELMQFAQFFCEKPFILFGHSLGSRVAYDLCCRLQSLNMRLPEYFVASGSGAPHLSDDMEHIHNLPQDLFVKKLEELNGTPKEVLQNSELMELMMPTLRADFEIADTYLSRKIIMPFPIMVLTGKQDIHVKKYQAEAWGELSNKTCSKVEFPGDHFFINELTDLIIVKLTMLFQQLLTEEQSA</sequence>
<reference evidence="3 4" key="1">
    <citation type="submission" date="2015-12" db="EMBL/GenBank/DDBJ databases">
        <title>Intraspecies pangenome expansion in the marine bacterium Alteromonas.</title>
        <authorList>
            <person name="Lopez-Perez M."/>
            <person name="Rodriguez-Valera F."/>
        </authorList>
    </citation>
    <scope>NUCLEOTIDE SEQUENCE [LARGE SCALE GENOMIC DNA]</scope>
    <source>
        <strain evidence="3 4">UM8</strain>
        <plasmid evidence="3 4">pAMEDUM8_300</plasmid>
    </source>
</reference>
<protein>
    <submittedName>
        <fullName evidence="3">Thioesterase</fullName>
    </submittedName>
</protein>
<dbReference type="Proteomes" id="UP000061468">
    <property type="component" value="Plasmid pAMEDUM8_300"/>
</dbReference>
<geneLocation type="plasmid" evidence="3 4">
    <name>pAMEDUM8_300</name>
</geneLocation>
<keyword evidence="3" id="KW-0614">Plasmid</keyword>
<dbReference type="Gene3D" id="3.40.50.1820">
    <property type="entry name" value="alpha/beta hydrolase"/>
    <property type="match status" value="1"/>
</dbReference>
<evidence type="ECO:0000313" key="4">
    <source>
        <dbReference type="Proteomes" id="UP000061468"/>
    </source>
</evidence>
<organism evidence="3 4">
    <name type="scientific">Alteromonas mediterranea</name>
    <dbReference type="NCBI Taxonomy" id="314275"/>
    <lineage>
        <taxon>Bacteria</taxon>
        <taxon>Pseudomonadati</taxon>
        <taxon>Pseudomonadota</taxon>
        <taxon>Gammaproteobacteria</taxon>
        <taxon>Alteromonadales</taxon>
        <taxon>Alteromonadaceae</taxon>
        <taxon>Alteromonas/Salinimonas group</taxon>
        <taxon>Alteromonas</taxon>
    </lineage>
</organism>
<dbReference type="GO" id="GO:0008610">
    <property type="term" value="P:lipid biosynthetic process"/>
    <property type="evidence" value="ECO:0007669"/>
    <property type="project" value="TreeGrafter"/>
</dbReference>
<dbReference type="AlphaFoldDB" id="A0AAC9AET5"/>
<gene>
    <name evidence="3" type="ORF">AV942_21005</name>
</gene>
<accession>A0AAC9AET5</accession>
<dbReference type="PANTHER" id="PTHR11487:SF0">
    <property type="entry name" value="S-ACYL FATTY ACID SYNTHASE THIOESTERASE, MEDIUM CHAIN"/>
    <property type="match status" value="1"/>
</dbReference>
<dbReference type="InterPro" id="IPR012223">
    <property type="entry name" value="TEII"/>
</dbReference>
<comment type="similarity">
    <text evidence="1">Belongs to the thioesterase family.</text>
</comment>
<dbReference type="InterPro" id="IPR001031">
    <property type="entry name" value="Thioesterase"/>
</dbReference>
<dbReference type="PANTHER" id="PTHR11487">
    <property type="entry name" value="THIOESTERASE"/>
    <property type="match status" value="1"/>
</dbReference>
<evidence type="ECO:0000313" key="3">
    <source>
        <dbReference type="EMBL" id="AMJ80946.1"/>
    </source>
</evidence>
<evidence type="ECO:0000256" key="1">
    <source>
        <dbReference type="ARBA" id="ARBA00007169"/>
    </source>
</evidence>
<dbReference type="InterPro" id="IPR029058">
    <property type="entry name" value="AB_hydrolase_fold"/>
</dbReference>
<dbReference type="Pfam" id="PF00975">
    <property type="entry name" value="Thioesterase"/>
    <property type="match status" value="1"/>
</dbReference>
<feature type="domain" description="Thioesterase" evidence="2">
    <location>
        <begin position="2"/>
        <end position="214"/>
    </location>
</feature>